<evidence type="ECO:0000256" key="2">
    <source>
        <dbReference type="ARBA" id="ARBA00004123"/>
    </source>
</evidence>
<feature type="compositionally biased region" description="Basic and acidic residues" evidence="14">
    <location>
        <begin position="705"/>
        <end position="727"/>
    </location>
</feature>
<keyword evidence="4" id="KW-0479">Metal-binding</keyword>
<feature type="region of interest" description="Disordered" evidence="14">
    <location>
        <begin position="504"/>
        <end position="585"/>
    </location>
</feature>
<keyword evidence="8" id="KW-0832">Ubl conjugation</keyword>
<keyword evidence="7" id="KW-0862">Zinc</keyword>
<feature type="compositionally biased region" description="Low complexity" evidence="14">
    <location>
        <begin position="187"/>
        <end position="196"/>
    </location>
</feature>
<feature type="compositionally biased region" description="Polar residues" evidence="14">
    <location>
        <begin position="901"/>
        <end position="911"/>
    </location>
</feature>
<keyword evidence="9" id="KW-0805">Transcription regulation</keyword>
<evidence type="ECO:0000256" key="1">
    <source>
        <dbReference type="ARBA" id="ARBA00003729"/>
    </source>
</evidence>
<keyword evidence="17" id="KW-1185">Reference proteome</keyword>
<dbReference type="PANTHER" id="PTHR24388:SF34">
    <property type="entry name" value="ZINC FINGER PROTEIN 280D"/>
    <property type="match status" value="1"/>
</dbReference>
<dbReference type="GeneTree" id="ENSGT00940000158889"/>
<reference evidence="16" key="2">
    <citation type="submission" date="2025-08" db="UniProtKB">
        <authorList>
            <consortium name="Ensembl"/>
        </authorList>
    </citation>
    <scope>IDENTIFICATION</scope>
</reference>
<dbReference type="SMART" id="SM00355">
    <property type="entry name" value="ZnF_C2H2"/>
    <property type="match status" value="8"/>
</dbReference>
<keyword evidence="10" id="KW-0238">DNA-binding</keyword>
<feature type="compositionally biased region" description="Basic and acidic residues" evidence="14">
    <location>
        <begin position="779"/>
        <end position="793"/>
    </location>
</feature>
<dbReference type="PROSITE" id="PS00028">
    <property type="entry name" value="ZINC_FINGER_C2H2_1"/>
    <property type="match status" value="4"/>
</dbReference>
<evidence type="ECO:0000256" key="7">
    <source>
        <dbReference type="ARBA" id="ARBA00022833"/>
    </source>
</evidence>
<dbReference type="InterPro" id="IPR013087">
    <property type="entry name" value="Znf_C2H2_type"/>
</dbReference>
<accession>A0A5F8G6Q7</accession>
<feature type="region of interest" description="Disordered" evidence="14">
    <location>
        <begin position="163"/>
        <end position="196"/>
    </location>
</feature>
<feature type="compositionally biased region" description="Acidic residues" evidence="14">
    <location>
        <begin position="883"/>
        <end position="895"/>
    </location>
</feature>
<keyword evidence="3" id="KW-1017">Isopeptide bond</keyword>
<evidence type="ECO:0000313" key="16">
    <source>
        <dbReference type="Ensembl" id="ENSMODP00000043153.1"/>
    </source>
</evidence>
<evidence type="ECO:0000256" key="5">
    <source>
        <dbReference type="ARBA" id="ARBA00022737"/>
    </source>
</evidence>
<feature type="compositionally biased region" description="Basic residues" evidence="14">
    <location>
        <begin position="557"/>
        <end position="568"/>
    </location>
</feature>
<proteinExistence type="predicted"/>
<dbReference type="GO" id="GO:0008270">
    <property type="term" value="F:zinc ion binding"/>
    <property type="evidence" value="ECO:0007669"/>
    <property type="project" value="UniProtKB-KW"/>
</dbReference>
<dbReference type="SUPFAM" id="SSF57667">
    <property type="entry name" value="beta-beta-alpha zinc fingers"/>
    <property type="match status" value="1"/>
</dbReference>
<dbReference type="Pfam" id="PF25429">
    <property type="entry name" value="zf-POGZ"/>
    <property type="match status" value="1"/>
</dbReference>
<dbReference type="PANTHER" id="PTHR24388">
    <property type="entry name" value="ZINC FINGER PROTEIN"/>
    <property type="match status" value="1"/>
</dbReference>
<sequence length="919" mass="102589">MGDNPLHPKDNLKMAELFMECEEEELEPWQKKVKEVEGDDDPIFVGEIASSKPAISSKNFLPKKLPSAVASFTRTSQHYMTPTSNPMAASPVFQSLSSSTVSTVAQPLSKPGHIVSSPQVVPNNSSGLLFDLRQNAGIPQYQGGPTRALTGLNDSSFVTKRLSTSEVNSVASKKPKSSEGIAGTHPSSAFSSVKSSSQSTLSKGTITSAKNGPPFPRACPKCNIHFNLLDPLKNHMKYCCPERVNNFFWGSNKTEYSSATSKNKIADADKGKLIMLVNDFYYGKHEGDNLQEQKTHTTFKCFSCLKILKNNIRFMNHMKHHLELEKQSSESWENHTTCQHCYRQFPTPFQLQCHIESTHTPHEFSTICKICELSFETEQVLLQHMKDNHKPGEMPYFCQVCNYRSSSFSDVETHFRTSHENTKNLLCPFCLKVIKLATPYMHHYMKHQKKGIYRCTKCRLQFLTCKEKMDHKTQHRTFKKPKQLEGLPPGTKVTIRASVGPLQAGASTAPSISASTSTLQLSPPRTKNTTAKSTTAKTTTAKSTTAKNSTRTTATKSKSKPKTSHGQKKPGTGSGGTKRNKVNTALRNLRFRRGVHKCIECYSEIKDFANHFPTYVHCSLCRYNTSCSKAYVNHMMSFHSARASKRFCIFKKHSEDLRGITVVCLNCDFLTDVSGIDNMAKHLSESDTHTCQIIKENSKPNMSEGKTETSTSEREQENASSEKAKKECDVNQCKGSSAIKNEESTTILNMKNDPNLVAQDRGSRKSFSYVSDNSDVEEVMEKQQKNTDSKTELKMCQSSENTILNDQTNNSNEAKPSSRNTKNLKLTSNDVIFEQFLRKRDEPESISSDVSEQGSIHLEPLTPSEVLEHEATEILQKGSLEPSAEEAEVVSEQTDDISRGYSLSTTETTVDLTDEKEAS</sequence>
<evidence type="ECO:0000256" key="14">
    <source>
        <dbReference type="SAM" id="MobiDB-lite"/>
    </source>
</evidence>
<evidence type="ECO:0000256" key="10">
    <source>
        <dbReference type="ARBA" id="ARBA00023125"/>
    </source>
</evidence>
<gene>
    <name evidence="16" type="primary">ZNF280D</name>
</gene>
<feature type="compositionally biased region" description="Low complexity" evidence="14">
    <location>
        <begin position="506"/>
        <end position="556"/>
    </location>
</feature>
<evidence type="ECO:0000259" key="15">
    <source>
        <dbReference type="PROSITE" id="PS50157"/>
    </source>
</evidence>
<feature type="region of interest" description="Disordered" evidence="14">
    <location>
        <begin position="695"/>
        <end position="727"/>
    </location>
</feature>
<feature type="compositionally biased region" description="Polar residues" evidence="14">
    <location>
        <begin position="845"/>
        <end position="854"/>
    </location>
</feature>
<feature type="compositionally biased region" description="Polar residues" evidence="14">
    <location>
        <begin position="796"/>
        <end position="825"/>
    </location>
</feature>
<keyword evidence="5" id="KW-0677">Repeat</keyword>
<evidence type="ECO:0000256" key="6">
    <source>
        <dbReference type="ARBA" id="ARBA00022771"/>
    </source>
</evidence>
<dbReference type="Gene3D" id="3.30.160.60">
    <property type="entry name" value="Classic Zinc Finger"/>
    <property type="match status" value="1"/>
</dbReference>
<feature type="region of interest" description="Disordered" evidence="14">
    <location>
        <begin position="474"/>
        <end position="493"/>
    </location>
</feature>
<dbReference type="InterPro" id="IPR050527">
    <property type="entry name" value="Snail/Krueppel_Znf"/>
</dbReference>
<dbReference type="Pfam" id="PF25414">
    <property type="entry name" value="zf-C2H2_Z280C_D"/>
    <property type="match status" value="1"/>
</dbReference>
<dbReference type="FunFam" id="3.30.160.60:FF:000298">
    <property type="entry name" value="zinc finger protein 280D isoform X1"/>
    <property type="match status" value="1"/>
</dbReference>
<dbReference type="OMA" id="CDANAFE"/>
<dbReference type="Bgee" id="ENSMODG00000008223">
    <property type="expression patterns" value="Expressed in forelimb bud and 21 other cell types or tissues"/>
</dbReference>
<evidence type="ECO:0000256" key="4">
    <source>
        <dbReference type="ARBA" id="ARBA00022723"/>
    </source>
</evidence>
<dbReference type="AlphaFoldDB" id="A0A5F8G6Q7"/>
<dbReference type="Proteomes" id="UP000002280">
    <property type="component" value="Chromosome 1"/>
</dbReference>
<dbReference type="Pfam" id="PF13836">
    <property type="entry name" value="DUF4195"/>
    <property type="match status" value="1"/>
</dbReference>
<feature type="domain" description="C2H2-type" evidence="15">
    <location>
        <begin position="336"/>
        <end position="364"/>
    </location>
</feature>
<evidence type="ECO:0000256" key="8">
    <source>
        <dbReference type="ARBA" id="ARBA00022843"/>
    </source>
</evidence>
<name>A0A5F8G6Q7_MONDO</name>
<feature type="region of interest" description="Disordered" evidence="14">
    <location>
        <begin position="841"/>
        <end position="919"/>
    </location>
</feature>
<dbReference type="InterPro" id="IPR057618">
    <property type="entry name" value="Znf_POGZ/Z280C-D-like"/>
</dbReference>
<evidence type="ECO:0000313" key="17">
    <source>
        <dbReference type="Proteomes" id="UP000002280"/>
    </source>
</evidence>
<dbReference type="GO" id="GO:0005634">
    <property type="term" value="C:nucleus"/>
    <property type="evidence" value="ECO:0007669"/>
    <property type="project" value="UniProtKB-SubCell"/>
</dbReference>
<evidence type="ECO:0000256" key="11">
    <source>
        <dbReference type="ARBA" id="ARBA00023163"/>
    </source>
</evidence>
<evidence type="ECO:0000256" key="3">
    <source>
        <dbReference type="ARBA" id="ARBA00022499"/>
    </source>
</evidence>
<dbReference type="InterPro" id="IPR036236">
    <property type="entry name" value="Znf_C2H2_sf"/>
</dbReference>
<keyword evidence="12" id="KW-0539">Nucleus</keyword>
<evidence type="ECO:0000256" key="13">
    <source>
        <dbReference type="PROSITE-ProRule" id="PRU00042"/>
    </source>
</evidence>
<dbReference type="GO" id="GO:0003677">
    <property type="term" value="F:DNA binding"/>
    <property type="evidence" value="ECO:0007669"/>
    <property type="project" value="UniProtKB-KW"/>
</dbReference>
<evidence type="ECO:0000256" key="12">
    <source>
        <dbReference type="ARBA" id="ARBA00023242"/>
    </source>
</evidence>
<evidence type="ECO:0000256" key="9">
    <source>
        <dbReference type="ARBA" id="ARBA00023015"/>
    </source>
</evidence>
<feature type="region of interest" description="Disordered" evidence="14">
    <location>
        <begin position="752"/>
        <end position="825"/>
    </location>
</feature>
<comment type="function">
    <text evidence="1">May function as a transcription factor.</text>
</comment>
<dbReference type="InterPro" id="IPR059074">
    <property type="entry name" value="zf-C2H2_Z280C_D"/>
</dbReference>
<keyword evidence="6 13" id="KW-0863">Zinc-finger</keyword>
<dbReference type="InterPro" id="IPR025243">
    <property type="entry name" value="DUF4195"/>
</dbReference>
<comment type="subcellular location">
    <subcellularLocation>
        <location evidence="2">Nucleus</location>
    </subcellularLocation>
</comment>
<organism evidence="16 17">
    <name type="scientific">Monodelphis domestica</name>
    <name type="common">Gray short-tailed opossum</name>
    <dbReference type="NCBI Taxonomy" id="13616"/>
    <lineage>
        <taxon>Eukaryota</taxon>
        <taxon>Metazoa</taxon>
        <taxon>Chordata</taxon>
        <taxon>Craniata</taxon>
        <taxon>Vertebrata</taxon>
        <taxon>Euteleostomi</taxon>
        <taxon>Mammalia</taxon>
        <taxon>Metatheria</taxon>
        <taxon>Didelphimorphia</taxon>
        <taxon>Didelphidae</taxon>
        <taxon>Monodelphis</taxon>
    </lineage>
</organism>
<keyword evidence="11" id="KW-0804">Transcription</keyword>
<reference evidence="16 17" key="1">
    <citation type="journal article" date="2007" name="Nature">
        <title>Genome of the marsupial Monodelphis domestica reveals innovation in non-coding sequences.</title>
        <authorList>
            <person name="Mikkelsen T.S."/>
            <person name="Wakefield M.J."/>
            <person name="Aken B."/>
            <person name="Amemiya C.T."/>
            <person name="Chang J.L."/>
            <person name="Duke S."/>
            <person name="Garber M."/>
            <person name="Gentles A.J."/>
            <person name="Goodstadt L."/>
            <person name="Heger A."/>
            <person name="Jurka J."/>
            <person name="Kamal M."/>
            <person name="Mauceli E."/>
            <person name="Searle S.M."/>
            <person name="Sharpe T."/>
            <person name="Baker M.L."/>
            <person name="Batzer M.A."/>
            <person name="Benos P.V."/>
            <person name="Belov K."/>
            <person name="Clamp M."/>
            <person name="Cook A."/>
            <person name="Cuff J."/>
            <person name="Das R."/>
            <person name="Davidow L."/>
            <person name="Deakin J.E."/>
            <person name="Fazzari M.J."/>
            <person name="Glass J.L."/>
            <person name="Grabherr M."/>
            <person name="Greally J.M."/>
            <person name="Gu W."/>
            <person name="Hore T.A."/>
            <person name="Huttley G.A."/>
            <person name="Kleber M."/>
            <person name="Jirtle R.L."/>
            <person name="Koina E."/>
            <person name="Lee J.T."/>
            <person name="Mahony S."/>
            <person name="Marra M.A."/>
            <person name="Miller R.D."/>
            <person name="Nicholls R.D."/>
            <person name="Oda M."/>
            <person name="Papenfuss A.T."/>
            <person name="Parra Z.E."/>
            <person name="Pollock D.D."/>
            <person name="Ray D.A."/>
            <person name="Schein J.E."/>
            <person name="Speed T.P."/>
            <person name="Thompson K."/>
            <person name="VandeBerg J.L."/>
            <person name="Wade C.M."/>
            <person name="Walker J.A."/>
            <person name="Waters P.D."/>
            <person name="Webber C."/>
            <person name="Weidman J.R."/>
            <person name="Xie X."/>
            <person name="Zody M.C."/>
            <person name="Baldwin J."/>
            <person name="Abdouelleil A."/>
            <person name="Abdulkadir J."/>
            <person name="Abebe A."/>
            <person name="Abera B."/>
            <person name="Abreu J."/>
            <person name="Acer S.C."/>
            <person name="Aftuck L."/>
            <person name="Alexander A."/>
            <person name="An P."/>
            <person name="Anderson E."/>
            <person name="Anderson S."/>
            <person name="Arachi H."/>
            <person name="Azer M."/>
            <person name="Bachantsang P."/>
            <person name="Barry A."/>
            <person name="Bayul T."/>
            <person name="Berlin A."/>
            <person name="Bessette D."/>
            <person name="Bloom T."/>
            <person name="Bloom T."/>
            <person name="Boguslavskiy L."/>
            <person name="Bonnet C."/>
            <person name="Boukhgalter B."/>
            <person name="Bourzgui I."/>
            <person name="Brown A."/>
            <person name="Cahill P."/>
            <person name="Channer S."/>
            <person name="Cheshatsang Y."/>
            <person name="Chuda L."/>
            <person name="Citroen M."/>
            <person name="Collymore A."/>
            <person name="Cooke P."/>
            <person name="Costello M."/>
            <person name="D'Aco K."/>
            <person name="Daza R."/>
            <person name="De Haan G."/>
            <person name="DeGray S."/>
            <person name="DeMaso C."/>
            <person name="Dhargay N."/>
            <person name="Dooley K."/>
            <person name="Dooley E."/>
            <person name="Doricent M."/>
            <person name="Dorje P."/>
            <person name="Dorjee K."/>
            <person name="Dupes A."/>
            <person name="Elong R."/>
            <person name="Falk J."/>
            <person name="Farina A."/>
            <person name="Faro S."/>
            <person name="Ferguson D."/>
            <person name="Fisher S."/>
            <person name="Foley C.D."/>
            <person name="Franke A."/>
            <person name="Friedrich D."/>
            <person name="Gadbois L."/>
            <person name="Gearin G."/>
            <person name="Gearin C.R."/>
            <person name="Giannoukos G."/>
            <person name="Goode T."/>
            <person name="Graham J."/>
            <person name="Grandbois E."/>
            <person name="Grewal S."/>
            <person name="Gyaltsen K."/>
            <person name="Hafez N."/>
            <person name="Hagos B."/>
            <person name="Hall J."/>
            <person name="Henson C."/>
            <person name="Hollinger A."/>
            <person name="Honan T."/>
            <person name="Huard M.D."/>
            <person name="Hughes L."/>
            <person name="Hurhula B."/>
            <person name="Husby M.E."/>
            <person name="Kamat A."/>
            <person name="Kanga B."/>
            <person name="Kashin S."/>
            <person name="Khazanovich D."/>
            <person name="Kisner P."/>
            <person name="Lance K."/>
            <person name="Lara M."/>
            <person name="Lee W."/>
            <person name="Lennon N."/>
            <person name="Letendre F."/>
            <person name="LeVine R."/>
            <person name="Lipovsky A."/>
            <person name="Liu X."/>
            <person name="Liu J."/>
            <person name="Liu S."/>
            <person name="Lokyitsang T."/>
            <person name="Lokyitsang Y."/>
            <person name="Lubonja R."/>
            <person name="Lui A."/>
            <person name="MacDonald P."/>
            <person name="Magnisalis V."/>
            <person name="Maru K."/>
            <person name="Matthews C."/>
            <person name="McCusker W."/>
            <person name="McDonough S."/>
            <person name="Mehta T."/>
            <person name="Meldrim J."/>
            <person name="Meneus L."/>
            <person name="Mihai O."/>
            <person name="Mihalev A."/>
            <person name="Mihova T."/>
            <person name="Mittelman R."/>
            <person name="Mlenga V."/>
            <person name="Montmayeur A."/>
            <person name="Mulrain L."/>
            <person name="Navidi A."/>
            <person name="Naylor J."/>
            <person name="Negash T."/>
            <person name="Nguyen T."/>
            <person name="Nguyen N."/>
            <person name="Nicol R."/>
            <person name="Norbu C."/>
            <person name="Norbu N."/>
            <person name="Novod N."/>
            <person name="O'Neill B."/>
            <person name="Osman S."/>
            <person name="Markiewicz E."/>
            <person name="Oyono O.L."/>
            <person name="Patti C."/>
            <person name="Phunkhang P."/>
            <person name="Pierre F."/>
            <person name="Priest M."/>
            <person name="Raghuraman S."/>
            <person name="Rege F."/>
            <person name="Reyes R."/>
            <person name="Rise C."/>
            <person name="Rogov P."/>
            <person name="Ross K."/>
            <person name="Ryan E."/>
            <person name="Settipalli S."/>
            <person name="Shea T."/>
            <person name="Sherpa N."/>
            <person name="Shi L."/>
            <person name="Shih D."/>
            <person name="Sparrow T."/>
            <person name="Spaulding J."/>
            <person name="Stalker J."/>
            <person name="Stange-Thomann N."/>
            <person name="Stavropoulos S."/>
            <person name="Stone C."/>
            <person name="Strader C."/>
            <person name="Tesfaye S."/>
            <person name="Thomson T."/>
            <person name="Thoulutsang Y."/>
            <person name="Thoulutsang D."/>
            <person name="Topham K."/>
            <person name="Topping I."/>
            <person name="Tsamla T."/>
            <person name="Vassiliev H."/>
            <person name="Vo A."/>
            <person name="Wangchuk T."/>
            <person name="Wangdi T."/>
            <person name="Weiand M."/>
            <person name="Wilkinson J."/>
            <person name="Wilson A."/>
            <person name="Yadav S."/>
            <person name="Young G."/>
            <person name="Yu Q."/>
            <person name="Zembek L."/>
            <person name="Zhong D."/>
            <person name="Zimmer A."/>
            <person name="Zwirko Z."/>
            <person name="Jaffe D.B."/>
            <person name="Alvarez P."/>
            <person name="Brockman W."/>
            <person name="Butler J."/>
            <person name="Chin C."/>
            <person name="Gnerre S."/>
            <person name="MacCallum I."/>
            <person name="Graves J.A."/>
            <person name="Ponting C.P."/>
            <person name="Breen M."/>
            <person name="Samollow P.B."/>
            <person name="Lander E.S."/>
            <person name="Lindblad-Toh K."/>
        </authorList>
    </citation>
    <scope>NUCLEOTIDE SEQUENCE [LARGE SCALE GENOMIC DNA]</scope>
</reference>
<dbReference type="Ensembl" id="ENSMODT00000077154.1">
    <property type="protein sequence ID" value="ENSMODP00000043153.1"/>
    <property type="gene ID" value="ENSMODG00000008223.4"/>
</dbReference>
<protein>
    <submittedName>
        <fullName evidence="16">Zinc finger protein 280D</fullName>
    </submittedName>
</protein>
<dbReference type="PROSITE" id="PS50157">
    <property type="entry name" value="ZINC_FINGER_C2H2_2"/>
    <property type="match status" value="1"/>
</dbReference>
<reference evidence="16" key="3">
    <citation type="submission" date="2025-09" db="UniProtKB">
        <authorList>
            <consortium name="Ensembl"/>
        </authorList>
    </citation>
    <scope>IDENTIFICATION</scope>
</reference>